<dbReference type="SUPFAM" id="SSF51283">
    <property type="entry name" value="dUTPase-like"/>
    <property type="match status" value="1"/>
</dbReference>
<proteinExistence type="predicted"/>
<organism evidence="2 3">
    <name type="scientific">Pseudomonas migulae</name>
    <dbReference type="NCBI Taxonomy" id="78543"/>
    <lineage>
        <taxon>Bacteria</taxon>
        <taxon>Pseudomonadati</taxon>
        <taxon>Pseudomonadota</taxon>
        <taxon>Gammaproteobacteria</taxon>
        <taxon>Pseudomonadales</taxon>
        <taxon>Pseudomonadaceae</taxon>
        <taxon>Pseudomonas</taxon>
    </lineage>
</organism>
<evidence type="ECO:0008006" key="4">
    <source>
        <dbReference type="Google" id="ProtNLM"/>
    </source>
</evidence>
<dbReference type="Proteomes" id="UP001243713">
    <property type="component" value="Chromosome"/>
</dbReference>
<dbReference type="Gene3D" id="2.70.40.10">
    <property type="match status" value="1"/>
</dbReference>
<evidence type="ECO:0000313" key="3">
    <source>
        <dbReference type="Proteomes" id="UP001243713"/>
    </source>
</evidence>
<dbReference type="RefSeq" id="WP_280161538.1">
    <property type="nucleotide sequence ID" value="NZ_CP093428.1"/>
</dbReference>
<dbReference type="Pfam" id="PF22769">
    <property type="entry name" value="DCD"/>
    <property type="match status" value="1"/>
</dbReference>
<reference evidence="2 3" key="1">
    <citation type="submission" date="2022-03" db="EMBL/GenBank/DDBJ databases">
        <title>Plant growth promoting endophytes with ACC deaminase activity.</title>
        <authorList>
            <person name="Charles T."/>
            <person name="Van Dyk A."/>
            <person name="Cheng J."/>
            <person name="Heil J."/>
        </authorList>
    </citation>
    <scope>NUCLEOTIDE SEQUENCE [LARGE SCALE GENOMIC DNA]</scope>
    <source>
        <strain evidence="2 3">8R6</strain>
    </source>
</reference>
<dbReference type="InterPro" id="IPR036157">
    <property type="entry name" value="dUTPase-like_sf"/>
</dbReference>
<protein>
    <recommendedName>
        <fullName evidence="4">dCTP deaminase</fullName>
    </recommendedName>
</protein>
<evidence type="ECO:0000256" key="1">
    <source>
        <dbReference type="ARBA" id="ARBA00023080"/>
    </source>
</evidence>
<accession>A0ABY8MN66</accession>
<evidence type="ECO:0000313" key="2">
    <source>
        <dbReference type="EMBL" id="WGK88378.1"/>
    </source>
</evidence>
<dbReference type="InterPro" id="IPR011962">
    <property type="entry name" value="dCTP_deaminase"/>
</dbReference>
<dbReference type="PANTHER" id="PTHR42680">
    <property type="entry name" value="DCTP DEAMINASE"/>
    <property type="match status" value="1"/>
</dbReference>
<name>A0ABY8MN66_9PSED</name>
<sequence length="166" mass="18457">MILTRQKIIESVSNGDITISNFDNERVNPNSYNYLLGEEIKFYTGNTTNGQPEFDTVKMTDDGYVLHPGSMYLGVTDEVIGSSLYAMSLIGRSSMGRYGLFLQISANLGHTTSSHQWTLELHATKSIRVYPKMPIGQVSFWTNAGAVKCLGKNYALYNSPTERLLA</sequence>
<dbReference type="EMBL" id="CP093428">
    <property type="protein sequence ID" value="WGK88378.1"/>
    <property type="molecule type" value="Genomic_DNA"/>
</dbReference>
<gene>
    <name evidence="2" type="ORF">MOQ58_17760</name>
</gene>
<keyword evidence="1" id="KW-0546">Nucleotide metabolism</keyword>
<keyword evidence="3" id="KW-1185">Reference proteome</keyword>
<dbReference type="PANTHER" id="PTHR42680:SF3">
    <property type="entry name" value="DCTP DEAMINASE"/>
    <property type="match status" value="1"/>
</dbReference>